<feature type="transmembrane region" description="Helical" evidence="6">
    <location>
        <begin position="278"/>
        <end position="297"/>
    </location>
</feature>
<dbReference type="InterPro" id="IPR011701">
    <property type="entry name" value="MFS"/>
</dbReference>
<comment type="subcellular location">
    <subcellularLocation>
        <location evidence="1">Membrane</location>
        <topology evidence="1">Multi-pass membrane protein</topology>
    </subcellularLocation>
</comment>
<proteinExistence type="predicted"/>
<dbReference type="Proteomes" id="UP001183615">
    <property type="component" value="Unassembled WGS sequence"/>
</dbReference>
<feature type="region of interest" description="Disordered" evidence="5">
    <location>
        <begin position="389"/>
        <end position="414"/>
    </location>
</feature>
<feature type="transmembrane region" description="Helical" evidence="6">
    <location>
        <begin position="366"/>
        <end position="386"/>
    </location>
</feature>
<feature type="transmembrane region" description="Helical" evidence="6">
    <location>
        <begin position="21"/>
        <end position="41"/>
    </location>
</feature>
<reference evidence="8" key="1">
    <citation type="submission" date="2023-07" db="EMBL/GenBank/DDBJ databases">
        <title>30 novel species of actinomycetes from the DSMZ collection.</title>
        <authorList>
            <person name="Nouioui I."/>
        </authorList>
    </citation>
    <scope>NUCLEOTIDE SEQUENCE [LARGE SCALE GENOMIC DNA]</scope>
    <source>
        <strain evidence="8">DSM 41886</strain>
    </source>
</reference>
<dbReference type="SUPFAM" id="SSF103473">
    <property type="entry name" value="MFS general substrate transporter"/>
    <property type="match status" value="1"/>
</dbReference>
<feature type="compositionally biased region" description="Low complexity" evidence="5">
    <location>
        <begin position="394"/>
        <end position="414"/>
    </location>
</feature>
<dbReference type="CDD" id="cd17393">
    <property type="entry name" value="MFS_MosC_like"/>
    <property type="match status" value="1"/>
</dbReference>
<dbReference type="InterPro" id="IPR051788">
    <property type="entry name" value="MFS_Transporter"/>
</dbReference>
<evidence type="ECO:0000256" key="5">
    <source>
        <dbReference type="SAM" id="MobiDB-lite"/>
    </source>
</evidence>
<dbReference type="PANTHER" id="PTHR23514">
    <property type="entry name" value="BYPASS OF STOP CODON PROTEIN 6"/>
    <property type="match status" value="1"/>
</dbReference>
<keyword evidence="4 6" id="KW-0472">Membrane</keyword>
<comment type="caution">
    <text evidence="7">The sequence shown here is derived from an EMBL/GenBank/DDBJ whole genome shotgun (WGS) entry which is preliminary data.</text>
</comment>
<dbReference type="PANTHER" id="PTHR23514:SF13">
    <property type="entry name" value="INNER MEMBRANE PROTEIN YBJJ"/>
    <property type="match status" value="1"/>
</dbReference>
<keyword evidence="2 6" id="KW-0812">Transmembrane</keyword>
<keyword evidence="8" id="KW-1185">Reference proteome</keyword>
<dbReference type="Pfam" id="PF07690">
    <property type="entry name" value="MFS_1"/>
    <property type="match status" value="1"/>
</dbReference>
<name>A0ABU2S183_9ACTN</name>
<dbReference type="Gene3D" id="1.20.1250.20">
    <property type="entry name" value="MFS general substrate transporter like domains"/>
    <property type="match status" value="2"/>
</dbReference>
<accession>A0ABU2S183</accession>
<feature type="transmembrane region" description="Helical" evidence="6">
    <location>
        <begin position="213"/>
        <end position="235"/>
    </location>
</feature>
<feature type="transmembrane region" description="Helical" evidence="6">
    <location>
        <begin position="146"/>
        <end position="167"/>
    </location>
</feature>
<evidence type="ECO:0000313" key="7">
    <source>
        <dbReference type="EMBL" id="MDT0442751.1"/>
    </source>
</evidence>
<evidence type="ECO:0000256" key="1">
    <source>
        <dbReference type="ARBA" id="ARBA00004141"/>
    </source>
</evidence>
<gene>
    <name evidence="7" type="ORF">RM779_09085</name>
</gene>
<feature type="transmembrane region" description="Helical" evidence="6">
    <location>
        <begin position="247"/>
        <end position="266"/>
    </location>
</feature>
<evidence type="ECO:0000256" key="6">
    <source>
        <dbReference type="SAM" id="Phobius"/>
    </source>
</evidence>
<feature type="transmembrane region" description="Helical" evidence="6">
    <location>
        <begin position="173"/>
        <end position="192"/>
    </location>
</feature>
<feature type="transmembrane region" description="Helical" evidence="6">
    <location>
        <begin position="335"/>
        <end position="354"/>
    </location>
</feature>
<feature type="transmembrane region" description="Helical" evidence="6">
    <location>
        <begin position="53"/>
        <end position="72"/>
    </location>
</feature>
<dbReference type="RefSeq" id="WP_311617158.1">
    <property type="nucleotide sequence ID" value="NZ_JAVREV010000004.1"/>
</dbReference>
<feature type="transmembrane region" description="Helical" evidence="6">
    <location>
        <begin position="103"/>
        <end position="125"/>
    </location>
</feature>
<protein>
    <submittedName>
        <fullName evidence="7">MFS transporter</fullName>
    </submittedName>
</protein>
<evidence type="ECO:0000256" key="4">
    <source>
        <dbReference type="ARBA" id="ARBA00023136"/>
    </source>
</evidence>
<feature type="transmembrane region" description="Helical" evidence="6">
    <location>
        <begin position="303"/>
        <end position="323"/>
    </location>
</feature>
<keyword evidence="3 6" id="KW-1133">Transmembrane helix</keyword>
<sequence length="414" mass="41168">MTQQHNATDDRSRVRRARRSVGIVFALHGTVSGSFATRIPWLKDHLDLSTAELGLALAFPAIGASLAMPLASRLMHRHGALAAVRALLALWCAALALPAFAPGIPVLCAALFAFGATAGMADVAMNAQGVDVERLHGRSIMSGLHGLWSAGALAGSAAGVGAVSLGLDARAHLTLVALALIAAVPLACRGLLDVRPEPADDPPPRFALPPRSALLIGAVGMCAILAEGASMDWSGVYLQDITGASEAVGAASFTAFACTMAAARLAGDAVVMRFGPVLTVRISGLLAVLGGVLVVTARVPAQGIAGFALLGVGIAVVVPLAFAAAGRSSAHPGQAIAGVATVTYTTGLIAPTLVGTVGEVFSLQVSFGLVTAAASVLVIAAGVLGAPRRGGPVARDATTAAGGAPARGAGEPPS</sequence>
<dbReference type="InterPro" id="IPR036259">
    <property type="entry name" value="MFS_trans_sf"/>
</dbReference>
<dbReference type="EMBL" id="JAVREV010000004">
    <property type="protein sequence ID" value="MDT0442751.1"/>
    <property type="molecule type" value="Genomic_DNA"/>
</dbReference>
<evidence type="ECO:0000313" key="8">
    <source>
        <dbReference type="Proteomes" id="UP001183615"/>
    </source>
</evidence>
<organism evidence="7 8">
    <name type="scientific">Streptomyces johnsoniae</name>
    <dbReference type="NCBI Taxonomy" id="3075532"/>
    <lineage>
        <taxon>Bacteria</taxon>
        <taxon>Bacillati</taxon>
        <taxon>Actinomycetota</taxon>
        <taxon>Actinomycetes</taxon>
        <taxon>Kitasatosporales</taxon>
        <taxon>Streptomycetaceae</taxon>
        <taxon>Streptomyces</taxon>
    </lineage>
</organism>
<evidence type="ECO:0000256" key="2">
    <source>
        <dbReference type="ARBA" id="ARBA00022692"/>
    </source>
</evidence>
<evidence type="ECO:0000256" key="3">
    <source>
        <dbReference type="ARBA" id="ARBA00022989"/>
    </source>
</evidence>